<reference evidence="1" key="1">
    <citation type="submission" date="2020-05" db="EMBL/GenBank/DDBJ databases">
        <title>Large-scale comparative analyses of tick genomes elucidate their genetic diversity and vector capacities.</title>
        <authorList>
            <person name="Jia N."/>
            <person name="Wang J."/>
            <person name="Shi W."/>
            <person name="Du L."/>
            <person name="Sun Y."/>
            <person name="Zhan W."/>
            <person name="Jiang J."/>
            <person name="Wang Q."/>
            <person name="Zhang B."/>
            <person name="Ji P."/>
            <person name="Sakyi L.B."/>
            <person name="Cui X."/>
            <person name="Yuan T."/>
            <person name="Jiang B."/>
            <person name="Yang W."/>
            <person name="Lam T.T.-Y."/>
            <person name="Chang Q."/>
            <person name="Ding S."/>
            <person name="Wang X."/>
            <person name="Zhu J."/>
            <person name="Ruan X."/>
            <person name="Zhao L."/>
            <person name="Wei J."/>
            <person name="Que T."/>
            <person name="Du C."/>
            <person name="Cheng J."/>
            <person name="Dai P."/>
            <person name="Han X."/>
            <person name="Huang E."/>
            <person name="Gao Y."/>
            <person name="Liu J."/>
            <person name="Shao H."/>
            <person name="Ye R."/>
            <person name="Li L."/>
            <person name="Wei W."/>
            <person name="Wang X."/>
            <person name="Wang C."/>
            <person name="Yang T."/>
            <person name="Huo Q."/>
            <person name="Li W."/>
            <person name="Guo W."/>
            <person name="Chen H."/>
            <person name="Zhou L."/>
            <person name="Ni X."/>
            <person name="Tian J."/>
            <person name="Zhou Y."/>
            <person name="Sheng Y."/>
            <person name="Liu T."/>
            <person name="Pan Y."/>
            <person name="Xia L."/>
            <person name="Li J."/>
            <person name="Zhao F."/>
            <person name="Cao W."/>
        </authorList>
    </citation>
    <scope>NUCLEOTIDE SEQUENCE</scope>
    <source>
        <strain evidence="1">Hyas-2018</strain>
    </source>
</reference>
<comment type="caution">
    <text evidence="1">The sequence shown here is derived from an EMBL/GenBank/DDBJ whole genome shotgun (WGS) entry which is preliminary data.</text>
</comment>
<dbReference type="Proteomes" id="UP000821845">
    <property type="component" value="Chromosome 4"/>
</dbReference>
<keyword evidence="2" id="KW-1185">Reference proteome</keyword>
<dbReference type="EMBL" id="CM023484">
    <property type="protein sequence ID" value="KAH6934605.1"/>
    <property type="molecule type" value="Genomic_DNA"/>
</dbReference>
<organism evidence="1 2">
    <name type="scientific">Hyalomma asiaticum</name>
    <name type="common">Tick</name>
    <dbReference type="NCBI Taxonomy" id="266040"/>
    <lineage>
        <taxon>Eukaryota</taxon>
        <taxon>Metazoa</taxon>
        <taxon>Ecdysozoa</taxon>
        <taxon>Arthropoda</taxon>
        <taxon>Chelicerata</taxon>
        <taxon>Arachnida</taxon>
        <taxon>Acari</taxon>
        <taxon>Parasitiformes</taxon>
        <taxon>Ixodida</taxon>
        <taxon>Ixodoidea</taxon>
        <taxon>Ixodidae</taxon>
        <taxon>Hyalomminae</taxon>
        <taxon>Hyalomma</taxon>
    </lineage>
</organism>
<gene>
    <name evidence="1" type="ORF">HPB50_025691</name>
</gene>
<proteinExistence type="predicted"/>
<evidence type="ECO:0000313" key="1">
    <source>
        <dbReference type="EMBL" id="KAH6934605.1"/>
    </source>
</evidence>
<sequence length="1094" mass="120827">MERKSGRQLVDHCTSDNREEMPAVRRPPWCDRPTAQGCTTRPLRVVLSARTSSPCLLLLFTLSTIPSVATTEEACLRPPESIAYLSPLNRTFHFRSGLHKTDEGLEWIFHCLDILGTFLVPVPKIPNAVLTEEIITAPEDFARYTLPNAMREFPRVVMTATICIPLALVFPVFGCILLTCRCCCGACGGDTSVIEGDRDYLWKFLCFFALGACCALMIAAAGYAVLSDLYTFTGITNVMPHINRLAIDAEILYNKTQFTDILSLSDEFLQASGVLDVLNNYTAQLNAVDAAAQKANPGQTAQAPSTKDHFIQVSTTAVKEAKEFLRQFGDDLGDKANMFYIDLVEYPEDLHADIQEQLGKPYRAAEPYIAIYTIAKLVFISVLLLAVLLYVFGLLLVAWGQPAGCCNYRSGRWCFSLGACIFLLLFAFVALAATAGVLASIMVSRCGCTLAERLGQPALIEPIRFLQSVVKKHVGSVTLREISSAVSADYMVDALARFDGCEGSELSAYRIMGEPFVRNLTRAFGYEKQFSFLWEGFNLSKVDEKLNGITGSLSGGADVAAKLKNLGKQLSPLLAFSLDIPKPPSEPDLSTQNKVVKNLEAIEALLEINGQPVNDFKNETINGLSEDTDVQRERNKTFKSLDERRRSLSKVVKGYTDFVITNIKENLVKCPPAYTMYTSSLIVGCSGIVYPFASFWFCVATYLAIGIPAMFMALFMSTLYSRQPKPKLASEEERFTPPVIPDTFPATKRSYSSSMLSVAVKSAKKKKKPPSSSSSSCSADYYDRVLDDENFNIYIRVKKPHKFEDDQEPMAKDRGKRQAQMDTDEEIIISYDDGSKRAPKISVLRDKKEGKVGKKDKAEKSGSREKITDEERKQKKGSSGKKQQGQDEHDGRGKRATGVDGKKMTDAEDGGSPGKEQGAQKPGPDIQDKKVGKEGKETKTKRKRRFSADVDEDKEDPVGQKRGNEKVSPAQKEHTANAEHGGGEDAPKSKRSDRARNKGKSDDKDDEPKRKLGGAGRRKSTTDARALIYEPRESSVRRTLRAISQRTLPGGLGSSVLHSITNSSVNLARNLFSRYRTVQADSEDEDTNRRPSSP</sequence>
<evidence type="ECO:0000313" key="2">
    <source>
        <dbReference type="Proteomes" id="UP000821845"/>
    </source>
</evidence>
<protein>
    <submittedName>
        <fullName evidence="1">Uncharacterized protein</fullName>
    </submittedName>
</protein>
<name>A0ACB7SIZ8_HYAAI</name>
<accession>A0ACB7SIZ8</accession>